<name>A0AAV4RJM7_CAEEX</name>
<sequence length="126" mass="13671">MFCGTAGACLGAGDGWLCHHRPSWDHNGEPASAAQAHYLNKAELGFLMCYFVSKEMGHLRQSPENVSVPAVKLRAVTYSGSLLVYSFTSGEDSQCRPRRSASLWSSSTEEGLCVKYCISSTKCVVT</sequence>
<dbReference type="Proteomes" id="UP001054945">
    <property type="component" value="Unassembled WGS sequence"/>
</dbReference>
<proteinExistence type="predicted"/>
<protein>
    <submittedName>
        <fullName evidence="1">Uncharacterized protein</fullName>
    </submittedName>
</protein>
<dbReference type="EMBL" id="BPLR01007886">
    <property type="protein sequence ID" value="GIY20450.1"/>
    <property type="molecule type" value="Genomic_DNA"/>
</dbReference>
<comment type="caution">
    <text evidence="1">The sequence shown here is derived from an EMBL/GenBank/DDBJ whole genome shotgun (WGS) entry which is preliminary data.</text>
</comment>
<organism evidence="1 2">
    <name type="scientific">Caerostris extrusa</name>
    <name type="common">Bark spider</name>
    <name type="synonym">Caerostris bankana</name>
    <dbReference type="NCBI Taxonomy" id="172846"/>
    <lineage>
        <taxon>Eukaryota</taxon>
        <taxon>Metazoa</taxon>
        <taxon>Ecdysozoa</taxon>
        <taxon>Arthropoda</taxon>
        <taxon>Chelicerata</taxon>
        <taxon>Arachnida</taxon>
        <taxon>Araneae</taxon>
        <taxon>Araneomorphae</taxon>
        <taxon>Entelegynae</taxon>
        <taxon>Araneoidea</taxon>
        <taxon>Araneidae</taxon>
        <taxon>Caerostris</taxon>
    </lineage>
</organism>
<evidence type="ECO:0000313" key="1">
    <source>
        <dbReference type="EMBL" id="GIY20450.1"/>
    </source>
</evidence>
<accession>A0AAV4RJM7</accession>
<gene>
    <name evidence="1" type="ORF">CEXT_775011</name>
</gene>
<evidence type="ECO:0000313" key="2">
    <source>
        <dbReference type="Proteomes" id="UP001054945"/>
    </source>
</evidence>
<reference evidence="1 2" key="1">
    <citation type="submission" date="2021-06" db="EMBL/GenBank/DDBJ databases">
        <title>Caerostris extrusa draft genome.</title>
        <authorList>
            <person name="Kono N."/>
            <person name="Arakawa K."/>
        </authorList>
    </citation>
    <scope>NUCLEOTIDE SEQUENCE [LARGE SCALE GENOMIC DNA]</scope>
</reference>
<dbReference type="AlphaFoldDB" id="A0AAV4RJM7"/>
<keyword evidence="2" id="KW-1185">Reference proteome</keyword>